<evidence type="ECO:0000313" key="3">
    <source>
        <dbReference type="EMBL" id="KAJ1605713.1"/>
    </source>
</evidence>
<dbReference type="Proteomes" id="UP001071777">
    <property type="component" value="Unassembled WGS sequence"/>
</dbReference>
<comment type="caution">
    <text evidence="3">The sequence shown here is derived from an EMBL/GenBank/DDBJ whole genome shotgun (WGS) entry which is preliminary data.</text>
</comment>
<evidence type="ECO:0000256" key="2">
    <source>
        <dbReference type="SAM" id="SignalP"/>
    </source>
</evidence>
<dbReference type="EMBL" id="JAPCXB010000163">
    <property type="protein sequence ID" value="KAJ1605713.1"/>
    <property type="molecule type" value="Genomic_DNA"/>
</dbReference>
<keyword evidence="4" id="KW-1185">Reference proteome</keyword>
<protein>
    <submittedName>
        <fullName evidence="3">Signal peptide-containing protein</fullName>
    </submittedName>
</protein>
<accession>A0ABQ8P3F7</accession>
<proteinExistence type="predicted"/>
<name>A0ABQ8P3F7_9CRYT</name>
<keyword evidence="2" id="KW-0732">Signal</keyword>
<evidence type="ECO:0000256" key="1">
    <source>
        <dbReference type="SAM" id="MobiDB-lite"/>
    </source>
</evidence>
<feature type="region of interest" description="Disordered" evidence="1">
    <location>
        <begin position="42"/>
        <end position="71"/>
    </location>
</feature>
<organism evidence="3 4">
    <name type="scientific">Cryptosporidium canis</name>
    <dbReference type="NCBI Taxonomy" id="195482"/>
    <lineage>
        <taxon>Eukaryota</taxon>
        <taxon>Sar</taxon>
        <taxon>Alveolata</taxon>
        <taxon>Apicomplexa</taxon>
        <taxon>Conoidasida</taxon>
        <taxon>Coccidia</taxon>
        <taxon>Eucoccidiorida</taxon>
        <taxon>Eimeriorina</taxon>
        <taxon>Cryptosporidiidae</taxon>
        <taxon>Cryptosporidium</taxon>
    </lineage>
</organism>
<reference evidence="3" key="1">
    <citation type="submission" date="2022-10" db="EMBL/GenBank/DDBJ databases">
        <title>Adaptive evolution leads to modifications in subtelomeric GC content in a zoonotic Cryptosporidium species.</title>
        <authorList>
            <person name="Li J."/>
            <person name="Feng Y."/>
            <person name="Xiao L."/>
        </authorList>
    </citation>
    <scope>NUCLEOTIDE SEQUENCE</scope>
    <source>
        <strain evidence="3">25894</strain>
    </source>
</reference>
<sequence length="443" mass="49527">MDIKIYLLLLFCVKFASEVILTIAGENLDSLFKELGDESETEGQKITDVSSKTSSDLQSSGPQQPFPNTSEEKELAAGTVKQFLTKGDDSSQIILKADSVGACVSDSKKNSGSRILVPDFKFGEPAPLLRGEELYMYENPSEELILSIAIPTMKPEQQFNAIRRLSGSHYKGLPKAHQTERKNVNWCKVVSSRDPEIMSKANIMYRMIQVDLISIIGGIGPSGSASSQGASGNKLGSGWSQQHICEGLFLLNTYRGEGDCERVFIDLLARFHGQWGLFFKMFRQKFREICTEMGFSKGQWDVSNDRAYSQYTVLRSARKPIKVDQSKEKKEFIKLLRTRGGVCSLLTPSLREKASLLKASVDNIPQIKHISSRISLADYCDIILGKQSIVECADALITFFKLKSETYFDSTERYRSIKPTLLKVCSEVLYSEKDSKSKSEKDS</sequence>
<gene>
    <name evidence="3" type="ORF">OJ252_3401</name>
</gene>
<feature type="compositionally biased region" description="Polar residues" evidence="1">
    <location>
        <begin position="47"/>
        <end position="69"/>
    </location>
</feature>
<feature type="signal peptide" evidence="2">
    <location>
        <begin position="1"/>
        <end position="18"/>
    </location>
</feature>
<feature type="chain" id="PRO_5046221949" evidence="2">
    <location>
        <begin position="19"/>
        <end position="443"/>
    </location>
</feature>
<evidence type="ECO:0000313" key="4">
    <source>
        <dbReference type="Proteomes" id="UP001071777"/>
    </source>
</evidence>